<comment type="caution">
    <text evidence="1">The sequence shown here is derived from an EMBL/GenBank/DDBJ whole genome shotgun (WGS) entry which is preliminary data.</text>
</comment>
<reference evidence="1 2" key="1">
    <citation type="journal article" date="2022" name="New Phytol.">
        <title>Ecological generalism drives hyperdiversity of secondary metabolite gene clusters in xylarialean endophytes.</title>
        <authorList>
            <person name="Franco M.E.E."/>
            <person name="Wisecaver J.H."/>
            <person name="Arnold A.E."/>
            <person name="Ju Y.M."/>
            <person name="Slot J.C."/>
            <person name="Ahrendt S."/>
            <person name="Moore L.P."/>
            <person name="Eastman K.E."/>
            <person name="Scott K."/>
            <person name="Konkel Z."/>
            <person name="Mondo S.J."/>
            <person name="Kuo A."/>
            <person name="Hayes R.D."/>
            <person name="Haridas S."/>
            <person name="Andreopoulos B."/>
            <person name="Riley R."/>
            <person name="LaButti K."/>
            <person name="Pangilinan J."/>
            <person name="Lipzen A."/>
            <person name="Amirebrahimi M."/>
            <person name="Yan J."/>
            <person name="Adam C."/>
            <person name="Keymanesh K."/>
            <person name="Ng V."/>
            <person name="Louie K."/>
            <person name="Northen T."/>
            <person name="Drula E."/>
            <person name="Henrissat B."/>
            <person name="Hsieh H.M."/>
            <person name="Youens-Clark K."/>
            <person name="Lutzoni F."/>
            <person name="Miadlikowska J."/>
            <person name="Eastwood D.C."/>
            <person name="Hamelin R.C."/>
            <person name="Grigoriev I.V."/>
            <person name="U'Ren J.M."/>
        </authorList>
    </citation>
    <scope>NUCLEOTIDE SEQUENCE [LARGE SCALE GENOMIC DNA]</scope>
    <source>
        <strain evidence="1 2">ER1909</strain>
    </source>
</reference>
<evidence type="ECO:0000313" key="2">
    <source>
        <dbReference type="Proteomes" id="UP001497680"/>
    </source>
</evidence>
<name>A0ACC0DK77_9PEZI</name>
<gene>
    <name evidence="1" type="ORF">F4821DRAFT_278010</name>
</gene>
<proteinExistence type="predicted"/>
<organism evidence="1 2">
    <name type="scientific">Hypoxylon rubiginosum</name>
    <dbReference type="NCBI Taxonomy" id="110542"/>
    <lineage>
        <taxon>Eukaryota</taxon>
        <taxon>Fungi</taxon>
        <taxon>Dikarya</taxon>
        <taxon>Ascomycota</taxon>
        <taxon>Pezizomycotina</taxon>
        <taxon>Sordariomycetes</taxon>
        <taxon>Xylariomycetidae</taxon>
        <taxon>Xylariales</taxon>
        <taxon>Hypoxylaceae</taxon>
        <taxon>Hypoxylon</taxon>
    </lineage>
</organism>
<dbReference type="Proteomes" id="UP001497680">
    <property type="component" value="Unassembled WGS sequence"/>
</dbReference>
<evidence type="ECO:0000313" key="1">
    <source>
        <dbReference type="EMBL" id="KAI6092988.1"/>
    </source>
</evidence>
<sequence>MCQEYVYHCYECQREFNPERVPCRGAKKGQACVNEGRVVANYETCSTCTDARKAEEICQQRIYRMKPLYYNVERKQAMYEAFWDDSNRQEMLKRDNKKAIEKAEGDLKDGKKVAILKELDPVMVPLPPFITMRHEPTHFLDEGRDISITVPLRQLIKQRRTIALRPAQNT</sequence>
<accession>A0ACC0DK77</accession>
<dbReference type="EMBL" id="MU394282">
    <property type="protein sequence ID" value="KAI6092988.1"/>
    <property type="molecule type" value="Genomic_DNA"/>
</dbReference>
<protein>
    <submittedName>
        <fullName evidence="1">Uncharacterized protein</fullName>
    </submittedName>
</protein>
<keyword evidence="2" id="KW-1185">Reference proteome</keyword>